<reference evidence="3" key="2">
    <citation type="submission" date="2017-12" db="EMBL/GenBank/DDBJ databases">
        <title>Genome sequence of the Bar-tailed Godwit (Limosa lapponica baueri).</title>
        <authorList>
            <person name="Lima N.C.B."/>
            <person name="Parody-Merino A.M."/>
            <person name="Battley P.F."/>
            <person name="Fidler A.E."/>
            <person name="Prosdocimi F."/>
        </authorList>
    </citation>
    <scope>NUCLEOTIDE SEQUENCE [LARGE SCALE GENOMIC DNA]</scope>
</reference>
<reference evidence="3" key="1">
    <citation type="submission" date="2017-11" db="EMBL/GenBank/DDBJ databases">
        <authorList>
            <person name="Lima N.C."/>
            <person name="Parody-Merino A.M."/>
            <person name="Battley P.F."/>
            <person name="Fidler A.E."/>
            <person name="Prosdocimi F."/>
        </authorList>
    </citation>
    <scope>NUCLEOTIDE SEQUENCE [LARGE SCALE GENOMIC DNA]</scope>
</reference>
<accession>A0A2I0UMC7</accession>
<evidence type="ECO:0000256" key="1">
    <source>
        <dbReference type="SAM" id="MobiDB-lite"/>
    </source>
</evidence>
<name>A0A2I0UMC7_LIMLA</name>
<organism evidence="2 3">
    <name type="scientific">Limosa lapponica baueri</name>
    <dbReference type="NCBI Taxonomy" id="1758121"/>
    <lineage>
        <taxon>Eukaryota</taxon>
        <taxon>Metazoa</taxon>
        <taxon>Chordata</taxon>
        <taxon>Craniata</taxon>
        <taxon>Vertebrata</taxon>
        <taxon>Euteleostomi</taxon>
        <taxon>Archelosauria</taxon>
        <taxon>Archosauria</taxon>
        <taxon>Dinosauria</taxon>
        <taxon>Saurischia</taxon>
        <taxon>Theropoda</taxon>
        <taxon>Coelurosauria</taxon>
        <taxon>Aves</taxon>
        <taxon>Neognathae</taxon>
        <taxon>Neoaves</taxon>
        <taxon>Charadriiformes</taxon>
        <taxon>Scolopacidae</taxon>
        <taxon>Limosa</taxon>
    </lineage>
</organism>
<feature type="region of interest" description="Disordered" evidence="1">
    <location>
        <begin position="1"/>
        <end position="58"/>
    </location>
</feature>
<protein>
    <submittedName>
        <fullName evidence="2">Uncharacterized protein</fullName>
    </submittedName>
</protein>
<proteinExistence type="predicted"/>
<gene>
    <name evidence="2" type="ORF">llap_2517</name>
</gene>
<dbReference type="AlphaFoldDB" id="A0A2I0UMC7"/>
<sequence>MLTDSASPSHRDENFSIKPETACDGQGGQHKTKKCSRSVHWVVSQPPHKGDKKSNESMLKANKCQLVTEVDDIKLKGVTDTLKGRAVIQPDFDMPEKRPNTNVFKFNKGKCKVLRLG</sequence>
<dbReference type="EMBL" id="KZ505685">
    <property type="protein sequence ID" value="PKU47210.1"/>
    <property type="molecule type" value="Genomic_DNA"/>
</dbReference>
<dbReference type="Proteomes" id="UP000233556">
    <property type="component" value="Unassembled WGS sequence"/>
</dbReference>
<evidence type="ECO:0000313" key="3">
    <source>
        <dbReference type="Proteomes" id="UP000233556"/>
    </source>
</evidence>
<keyword evidence="3" id="KW-1185">Reference proteome</keyword>
<evidence type="ECO:0000313" key="2">
    <source>
        <dbReference type="EMBL" id="PKU47210.1"/>
    </source>
</evidence>